<evidence type="ECO:0000256" key="1">
    <source>
        <dbReference type="SAM" id="Phobius"/>
    </source>
</evidence>
<feature type="transmembrane region" description="Helical" evidence="1">
    <location>
        <begin position="50"/>
        <end position="71"/>
    </location>
</feature>
<dbReference type="KEGG" id="add:HUW48_18040"/>
<sequence>MENVRIPKLQYQFSDNARATFSGSALGIIAQYMTRSYLYCCHNNDKIHPILILFPLAVLVYFGIFAFLISIKDGQGNIFKGQKPPDYFKYSFKNVFEEYNFPAKNGGLQTLYCLEALVRKELFAFGKGTGNFEKLGTNCTAVFDIKLRYSYHRIPAT</sequence>
<dbReference type="EMBL" id="CP055153">
    <property type="protein sequence ID" value="QMU29806.1"/>
    <property type="molecule type" value="Genomic_DNA"/>
</dbReference>
<keyword evidence="1" id="KW-0812">Transmembrane</keyword>
<dbReference type="Proteomes" id="UP000514509">
    <property type="component" value="Chromosome"/>
</dbReference>
<name>A0A7L7LAF0_9BACT</name>
<keyword evidence="1" id="KW-0472">Membrane</keyword>
<keyword evidence="1" id="KW-1133">Transmembrane helix</keyword>
<dbReference type="RefSeq" id="WP_182412266.1">
    <property type="nucleotide sequence ID" value="NZ_CP055153.1"/>
</dbReference>
<evidence type="ECO:0000313" key="3">
    <source>
        <dbReference type="Proteomes" id="UP000514509"/>
    </source>
</evidence>
<dbReference type="AlphaFoldDB" id="A0A7L7LAF0"/>
<accession>A0A7L7LAF0</accession>
<evidence type="ECO:0000313" key="2">
    <source>
        <dbReference type="EMBL" id="QMU29806.1"/>
    </source>
</evidence>
<keyword evidence="3" id="KW-1185">Reference proteome</keyword>
<organism evidence="2 3">
    <name type="scientific">Adhaeribacter radiodurans</name>
    <dbReference type="NCBI Taxonomy" id="2745197"/>
    <lineage>
        <taxon>Bacteria</taxon>
        <taxon>Pseudomonadati</taxon>
        <taxon>Bacteroidota</taxon>
        <taxon>Cytophagia</taxon>
        <taxon>Cytophagales</taxon>
        <taxon>Hymenobacteraceae</taxon>
        <taxon>Adhaeribacter</taxon>
    </lineage>
</organism>
<protein>
    <submittedName>
        <fullName evidence="2">Uncharacterized protein</fullName>
    </submittedName>
</protein>
<feature type="transmembrane region" description="Helical" evidence="1">
    <location>
        <begin position="21"/>
        <end position="38"/>
    </location>
</feature>
<reference evidence="2 3" key="1">
    <citation type="submission" date="2020-08" db="EMBL/GenBank/DDBJ databases">
        <title>Adhaeribacter dokdonensis sp. nov., isolated from the rhizosphere of Elymus tsukushiensis, a plant native to the Dokdo Islands, Republic of Korea.</title>
        <authorList>
            <person name="Ghim S.Y."/>
        </authorList>
    </citation>
    <scope>NUCLEOTIDE SEQUENCE [LARGE SCALE GENOMIC DNA]</scope>
    <source>
        <strain evidence="2 3">KUDC8001</strain>
    </source>
</reference>
<gene>
    <name evidence="2" type="ORF">HUW48_18040</name>
</gene>
<proteinExistence type="predicted"/>